<evidence type="ECO:0000256" key="8">
    <source>
        <dbReference type="ARBA" id="ARBA00023136"/>
    </source>
</evidence>
<dbReference type="GO" id="GO:0005789">
    <property type="term" value="C:endoplasmic reticulum membrane"/>
    <property type="evidence" value="ECO:0007669"/>
    <property type="project" value="UniProtKB-SubCell"/>
</dbReference>
<organism evidence="11 12">
    <name type="scientific">Candidozyma auris</name>
    <name type="common">Yeast</name>
    <name type="synonym">Candida auris</name>
    <dbReference type="NCBI Taxonomy" id="498019"/>
    <lineage>
        <taxon>Eukaryota</taxon>
        <taxon>Fungi</taxon>
        <taxon>Dikarya</taxon>
        <taxon>Ascomycota</taxon>
        <taxon>Saccharomycotina</taxon>
        <taxon>Pichiomycetes</taxon>
        <taxon>Metschnikowiaceae</taxon>
        <taxon>Candidozyma</taxon>
    </lineage>
</organism>
<gene>
    <name evidence="11" type="ORF">QG37_02534</name>
</gene>
<dbReference type="InterPro" id="IPR037654">
    <property type="entry name" value="Big1"/>
</dbReference>
<dbReference type="EMBL" id="LGST01000018">
    <property type="protein sequence ID" value="KNE00502.1"/>
    <property type="molecule type" value="Genomic_DNA"/>
</dbReference>
<keyword evidence="9" id="KW-0961">Cell wall biogenesis/degradation</keyword>
<dbReference type="PANTHER" id="PTHR28285:SF1">
    <property type="entry name" value="PROTEIN BIG1"/>
    <property type="match status" value="1"/>
</dbReference>
<evidence type="ECO:0000256" key="1">
    <source>
        <dbReference type="ARBA" id="ARBA00004115"/>
    </source>
</evidence>
<keyword evidence="6" id="KW-0256">Endoplasmic reticulum</keyword>
<evidence type="ECO:0000256" key="10">
    <source>
        <dbReference type="SAM" id="SignalP"/>
    </source>
</evidence>
<dbReference type="VEuPathDB" id="FungiDB:B9J08_000252"/>
<dbReference type="Proteomes" id="UP000037122">
    <property type="component" value="Unassembled WGS sequence"/>
</dbReference>
<dbReference type="AlphaFoldDB" id="A0A0L0P299"/>
<keyword evidence="7" id="KW-1133">Transmembrane helix</keyword>
<keyword evidence="4" id="KW-0812">Transmembrane</keyword>
<accession>A0A0L0P299</accession>
<dbReference type="VEuPathDB" id="FungiDB:QG37_02534"/>
<dbReference type="GO" id="GO:0006078">
    <property type="term" value="P:(1-&gt;6)-beta-D-glucan biosynthetic process"/>
    <property type="evidence" value="ECO:0007669"/>
    <property type="project" value="TreeGrafter"/>
</dbReference>
<feature type="signal peptide" evidence="10">
    <location>
        <begin position="1"/>
        <end position="20"/>
    </location>
</feature>
<dbReference type="PANTHER" id="PTHR28285">
    <property type="entry name" value="PROTEIN BIG1"/>
    <property type="match status" value="1"/>
</dbReference>
<evidence type="ECO:0000313" key="12">
    <source>
        <dbReference type="Proteomes" id="UP000037122"/>
    </source>
</evidence>
<evidence type="ECO:0000256" key="2">
    <source>
        <dbReference type="ARBA" id="ARBA00008203"/>
    </source>
</evidence>
<dbReference type="VEuPathDB" id="FungiDB:CJI96_0000978"/>
<dbReference type="VEuPathDB" id="FungiDB:CJI97_000253"/>
<keyword evidence="8" id="KW-0472">Membrane</keyword>
<evidence type="ECO:0000256" key="5">
    <source>
        <dbReference type="ARBA" id="ARBA00022729"/>
    </source>
</evidence>
<evidence type="ECO:0000313" key="11">
    <source>
        <dbReference type="EMBL" id="KNE00502.1"/>
    </source>
</evidence>
<evidence type="ECO:0000256" key="7">
    <source>
        <dbReference type="ARBA" id="ARBA00022989"/>
    </source>
</evidence>
<feature type="chain" id="PRO_5005545471" description="Protein BIG1" evidence="10">
    <location>
        <begin position="21"/>
        <end position="308"/>
    </location>
</feature>
<dbReference type="VEuPathDB" id="FungiDB:CJJ09_002224"/>
<evidence type="ECO:0000256" key="4">
    <source>
        <dbReference type="ARBA" id="ARBA00022692"/>
    </source>
</evidence>
<evidence type="ECO:0000256" key="3">
    <source>
        <dbReference type="ARBA" id="ARBA00022089"/>
    </source>
</evidence>
<reference evidence="12" key="1">
    <citation type="journal article" date="2015" name="BMC Genomics">
        <title>Draft genome of a commonly misdiagnosed multidrug resistant pathogen Candida auris.</title>
        <authorList>
            <person name="Chatterjee S."/>
            <person name="Alampalli S.V."/>
            <person name="Nageshan R.K."/>
            <person name="Chettiar S.T."/>
            <person name="Joshi S."/>
            <person name="Tatu U.S."/>
        </authorList>
    </citation>
    <scope>NUCLEOTIDE SEQUENCE [LARGE SCALE GENOMIC DNA]</scope>
    <source>
        <strain evidence="12">6684</strain>
    </source>
</reference>
<comment type="subcellular location">
    <subcellularLocation>
        <location evidence="1">Endoplasmic reticulum membrane</location>
        <topology evidence="1">Single-pass type I membrane protein</topology>
    </subcellularLocation>
</comment>
<dbReference type="GO" id="GO:0071555">
    <property type="term" value="P:cell wall organization"/>
    <property type="evidence" value="ECO:0007669"/>
    <property type="project" value="UniProtKB-KW"/>
</dbReference>
<proteinExistence type="inferred from homology"/>
<keyword evidence="5 10" id="KW-0732">Signal</keyword>
<dbReference type="VEuPathDB" id="FungiDB:CJJ07_001631"/>
<evidence type="ECO:0000256" key="9">
    <source>
        <dbReference type="ARBA" id="ARBA00023316"/>
    </source>
</evidence>
<sequence>MDFRLIALALFVLPVFGLRAVPVIFGSHTLVPGLREEVKYPYIQYQGPQNVTNMLKKAITECSSDAYLIINIPGLENIDMLDRKQSLWPNLVKYMHMLSTLVGMPWVEGTLDLLFLEAYITRTCSAETISLAEEDDVFAEYVDTRKRIIRVEMNPLPPPGTERDAAIRAADELIDKVLKRIPSPYYSFLITSSVTSPTHPIPEVALENSPQGFELFYSIVNDPRRDEEVERHVRLKGLSAPQWNEDKDPMALYLERRKKDQIHLFDYELWSQNERLVSTIAVMILSLFAVKTLGVAKRLFGRKKVKLS</sequence>
<dbReference type="GO" id="GO:0009272">
    <property type="term" value="P:fungal-type cell wall biogenesis"/>
    <property type="evidence" value="ECO:0007669"/>
    <property type="project" value="TreeGrafter"/>
</dbReference>
<comment type="caution">
    <text evidence="11">The sequence shown here is derived from an EMBL/GenBank/DDBJ whole genome shotgun (WGS) entry which is preliminary data.</text>
</comment>
<comment type="similarity">
    <text evidence="2">Belongs to the BIG1 family.</text>
</comment>
<protein>
    <recommendedName>
        <fullName evidence="3">Protein BIG1</fullName>
    </recommendedName>
</protein>
<evidence type="ECO:0000256" key="6">
    <source>
        <dbReference type="ARBA" id="ARBA00022824"/>
    </source>
</evidence>
<name>A0A0L0P299_CANAR</name>